<dbReference type="InterPro" id="IPR001944">
    <property type="entry name" value="Glycoside_Hdrlase_35"/>
</dbReference>
<protein>
    <recommendedName>
        <fullName evidence="5">Beta-galactosidase</fullName>
        <ecNumber evidence="5">3.2.1.23</ecNumber>
    </recommendedName>
</protein>
<dbReference type="Proteomes" id="UP000184188">
    <property type="component" value="Unassembled WGS sequence"/>
</dbReference>
<evidence type="ECO:0000259" key="10">
    <source>
        <dbReference type="Pfam" id="PF21317"/>
    </source>
</evidence>
<dbReference type="EMBL" id="KV878337">
    <property type="protein sequence ID" value="OJJ50408.1"/>
    <property type="molecule type" value="Genomic_DNA"/>
</dbReference>
<dbReference type="SUPFAM" id="SSF51445">
    <property type="entry name" value="(Trans)glycosidases"/>
    <property type="match status" value="1"/>
</dbReference>
<feature type="domain" description="Glycoside hydrolase 35 catalytic" evidence="9">
    <location>
        <begin position="32"/>
        <end position="356"/>
    </location>
</feature>
<dbReference type="InterPro" id="IPR008979">
    <property type="entry name" value="Galactose-bd-like_sf"/>
</dbReference>
<dbReference type="GeneID" id="34608638"/>
<evidence type="ECO:0000259" key="9">
    <source>
        <dbReference type="Pfam" id="PF01301"/>
    </source>
</evidence>
<dbReference type="InterPro" id="IPR019801">
    <property type="entry name" value="Glyco_hydro_35_CS"/>
</dbReference>
<dbReference type="SUPFAM" id="SSF49785">
    <property type="entry name" value="Galactose-binding domain-like"/>
    <property type="match status" value="1"/>
</dbReference>
<evidence type="ECO:0000259" key="11">
    <source>
        <dbReference type="Pfam" id="PF21467"/>
    </source>
</evidence>
<dbReference type="STRING" id="1073090.A0A1L9ST79"/>
<feature type="domain" description="Beta-galactosidase 1-like first all-beta" evidence="10">
    <location>
        <begin position="400"/>
        <end position="518"/>
    </location>
</feature>
<evidence type="ECO:0000256" key="3">
    <source>
        <dbReference type="ARBA" id="ARBA00023295"/>
    </source>
</evidence>
<feature type="region of interest" description="Disordered" evidence="7">
    <location>
        <begin position="633"/>
        <end position="656"/>
    </location>
</feature>
<keyword evidence="3 5" id="KW-0326">Glycosidase</keyword>
<dbReference type="InterPro" id="IPR017853">
    <property type="entry name" value="GH"/>
</dbReference>
<accession>A0A1L9ST79</accession>
<dbReference type="PROSITE" id="PS01182">
    <property type="entry name" value="GLYCOSYL_HYDROL_F35"/>
    <property type="match status" value="1"/>
</dbReference>
<evidence type="ECO:0000256" key="6">
    <source>
        <dbReference type="RuleBase" id="RU003679"/>
    </source>
</evidence>
<gene>
    <name evidence="12" type="ORF">ASPZODRAFT_129029</name>
</gene>
<keyword evidence="8" id="KW-0732">Signal</keyword>
<evidence type="ECO:0000313" key="13">
    <source>
        <dbReference type="Proteomes" id="UP000184188"/>
    </source>
</evidence>
<dbReference type="OrthoDB" id="1657402at2759"/>
<feature type="domain" description="Beta-galactosidase galactose-binding" evidence="11">
    <location>
        <begin position="548"/>
        <end position="614"/>
    </location>
</feature>
<organism evidence="12 13">
    <name type="scientific">Penicilliopsis zonata CBS 506.65</name>
    <dbReference type="NCBI Taxonomy" id="1073090"/>
    <lineage>
        <taxon>Eukaryota</taxon>
        <taxon>Fungi</taxon>
        <taxon>Dikarya</taxon>
        <taxon>Ascomycota</taxon>
        <taxon>Pezizomycotina</taxon>
        <taxon>Eurotiomycetes</taxon>
        <taxon>Eurotiomycetidae</taxon>
        <taxon>Eurotiales</taxon>
        <taxon>Aspergillaceae</taxon>
        <taxon>Penicilliopsis</taxon>
    </lineage>
</organism>
<evidence type="ECO:0000313" key="12">
    <source>
        <dbReference type="EMBL" id="OJJ50408.1"/>
    </source>
</evidence>
<dbReference type="Pfam" id="PF21467">
    <property type="entry name" value="BetaGal_gal-bd"/>
    <property type="match status" value="1"/>
</dbReference>
<evidence type="ECO:0000256" key="4">
    <source>
        <dbReference type="PIRSR" id="PIRSR006336-1"/>
    </source>
</evidence>
<dbReference type="PANTHER" id="PTHR23421">
    <property type="entry name" value="BETA-GALACTOSIDASE RELATED"/>
    <property type="match status" value="1"/>
</dbReference>
<comment type="similarity">
    <text evidence="1 6">Belongs to the glycosyl hydrolase 35 family.</text>
</comment>
<dbReference type="InterPro" id="IPR048912">
    <property type="entry name" value="BetaGal1-like_ABD1"/>
</dbReference>
<keyword evidence="2 5" id="KW-0378">Hydrolase</keyword>
<dbReference type="AlphaFoldDB" id="A0A1L9ST79"/>
<reference evidence="13" key="1">
    <citation type="journal article" date="2017" name="Genome Biol.">
        <title>Comparative genomics reveals high biological diversity and specific adaptations in the industrially and medically important fungal genus Aspergillus.</title>
        <authorList>
            <person name="de Vries R.P."/>
            <person name="Riley R."/>
            <person name="Wiebenga A."/>
            <person name="Aguilar-Osorio G."/>
            <person name="Amillis S."/>
            <person name="Uchima C.A."/>
            <person name="Anderluh G."/>
            <person name="Asadollahi M."/>
            <person name="Askin M."/>
            <person name="Barry K."/>
            <person name="Battaglia E."/>
            <person name="Bayram O."/>
            <person name="Benocci T."/>
            <person name="Braus-Stromeyer S.A."/>
            <person name="Caldana C."/>
            <person name="Canovas D."/>
            <person name="Cerqueira G.C."/>
            <person name="Chen F."/>
            <person name="Chen W."/>
            <person name="Choi C."/>
            <person name="Clum A."/>
            <person name="Dos Santos R.A."/>
            <person name="Damasio A.R."/>
            <person name="Diallinas G."/>
            <person name="Emri T."/>
            <person name="Fekete E."/>
            <person name="Flipphi M."/>
            <person name="Freyberg S."/>
            <person name="Gallo A."/>
            <person name="Gournas C."/>
            <person name="Habgood R."/>
            <person name="Hainaut M."/>
            <person name="Harispe M.L."/>
            <person name="Henrissat B."/>
            <person name="Hilden K.S."/>
            <person name="Hope R."/>
            <person name="Hossain A."/>
            <person name="Karabika E."/>
            <person name="Karaffa L."/>
            <person name="Karanyi Z."/>
            <person name="Krasevec N."/>
            <person name="Kuo A."/>
            <person name="Kusch H."/>
            <person name="LaButti K."/>
            <person name="Lagendijk E.L."/>
            <person name="Lapidus A."/>
            <person name="Levasseur A."/>
            <person name="Lindquist E."/>
            <person name="Lipzen A."/>
            <person name="Logrieco A.F."/>
            <person name="MacCabe A."/>
            <person name="Maekelae M.R."/>
            <person name="Malavazi I."/>
            <person name="Melin P."/>
            <person name="Meyer V."/>
            <person name="Mielnichuk N."/>
            <person name="Miskei M."/>
            <person name="Molnar A.P."/>
            <person name="Mule G."/>
            <person name="Ngan C.Y."/>
            <person name="Orejas M."/>
            <person name="Orosz E."/>
            <person name="Ouedraogo J.P."/>
            <person name="Overkamp K.M."/>
            <person name="Park H.-S."/>
            <person name="Perrone G."/>
            <person name="Piumi F."/>
            <person name="Punt P.J."/>
            <person name="Ram A.F."/>
            <person name="Ramon A."/>
            <person name="Rauscher S."/>
            <person name="Record E."/>
            <person name="Riano-Pachon D.M."/>
            <person name="Robert V."/>
            <person name="Roehrig J."/>
            <person name="Ruller R."/>
            <person name="Salamov A."/>
            <person name="Salih N.S."/>
            <person name="Samson R.A."/>
            <person name="Sandor E."/>
            <person name="Sanguinetti M."/>
            <person name="Schuetze T."/>
            <person name="Sepcic K."/>
            <person name="Shelest E."/>
            <person name="Sherlock G."/>
            <person name="Sophianopoulou V."/>
            <person name="Squina F.M."/>
            <person name="Sun H."/>
            <person name="Susca A."/>
            <person name="Todd R.B."/>
            <person name="Tsang A."/>
            <person name="Unkles S.E."/>
            <person name="van de Wiele N."/>
            <person name="van Rossen-Uffink D."/>
            <person name="Oliveira J.V."/>
            <person name="Vesth T.C."/>
            <person name="Visser J."/>
            <person name="Yu J.-H."/>
            <person name="Zhou M."/>
            <person name="Andersen M.R."/>
            <person name="Archer D.B."/>
            <person name="Baker S.E."/>
            <person name="Benoit I."/>
            <person name="Brakhage A.A."/>
            <person name="Braus G.H."/>
            <person name="Fischer R."/>
            <person name="Frisvad J.C."/>
            <person name="Goldman G.H."/>
            <person name="Houbraken J."/>
            <person name="Oakley B."/>
            <person name="Pocsi I."/>
            <person name="Scazzocchio C."/>
            <person name="Seiboth B."/>
            <person name="vanKuyk P.A."/>
            <person name="Wortman J."/>
            <person name="Dyer P.S."/>
            <person name="Grigoriev I.V."/>
        </authorList>
    </citation>
    <scope>NUCLEOTIDE SEQUENCE [LARGE SCALE GENOMIC DNA]</scope>
    <source>
        <strain evidence="13">CBS 506.65</strain>
    </source>
</reference>
<dbReference type="InterPro" id="IPR031330">
    <property type="entry name" value="Gly_Hdrlase_35_cat"/>
</dbReference>
<dbReference type="InterPro" id="IPR048913">
    <property type="entry name" value="BetaGal_gal-bd"/>
</dbReference>
<dbReference type="InterPro" id="IPR026283">
    <property type="entry name" value="B-gal_1-like"/>
</dbReference>
<feature type="active site" description="Proton donor" evidence="4">
    <location>
        <position position="180"/>
    </location>
</feature>
<evidence type="ECO:0000256" key="2">
    <source>
        <dbReference type="ARBA" id="ARBA00022801"/>
    </source>
</evidence>
<dbReference type="VEuPathDB" id="FungiDB:ASPZODRAFT_129029"/>
<evidence type="ECO:0000256" key="8">
    <source>
        <dbReference type="SAM" id="SignalP"/>
    </source>
</evidence>
<dbReference type="Pfam" id="PF01301">
    <property type="entry name" value="Glyco_hydro_35"/>
    <property type="match status" value="1"/>
</dbReference>
<dbReference type="GO" id="GO:0004565">
    <property type="term" value="F:beta-galactosidase activity"/>
    <property type="evidence" value="ECO:0007669"/>
    <property type="project" value="UniProtKB-EC"/>
</dbReference>
<dbReference type="EC" id="3.2.1.23" evidence="5"/>
<proteinExistence type="inferred from homology"/>
<dbReference type="Pfam" id="PF21317">
    <property type="entry name" value="BetaGal_ABD_1"/>
    <property type="match status" value="1"/>
</dbReference>
<dbReference type="PRINTS" id="PR00742">
    <property type="entry name" value="GLHYDRLASE35"/>
</dbReference>
<feature type="active site" description="Nucleophile" evidence="4">
    <location>
        <position position="257"/>
    </location>
</feature>
<dbReference type="Gene3D" id="3.20.20.80">
    <property type="entry name" value="Glycosidases"/>
    <property type="match status" value="1"/>
</dbReference>
<evidence type="ECO:0000256" key="7">
    <source>
        <dbReference type="SAM" id="MobiDB-lite"/>
    </source>
</evidence>
<feature type="signal peptide" evidence="8">
    <location>
        <begin position="1"/>
        <end position="19"/>
    </location>
</feature>
<sequence>MKLFGALALAGLLSYGAEAASSRRFGYTNTTFYLEGKPFQIVGGQMDPQRVPYQYWRERLNKARSMGLNTIFSYVYWNLLEPEPGHWATDEPNNNIAEYFRIAQEEGLNIVLRPGPYICGEREWGGFPWWLSEIPGLEVRTNNTLFLYYAGLYLDRLAEEIRPLQATKGGPILMIQVENEYGSYGSNHNYTARLRDMLRENFDSVLYTNDGGVNWTLAGGSVPGVLAETDGTPESGFEARDEYITNPTELGPLLDGEYYTLAPDQWGSNATHNDPDDDPADLNGFVNDLEFVLNGSNSISFYMFHGGTNYGFGNGGIWRDANYLAAFTTSYDYGAPLDESGRTTELYYILRETIEKYFPNGSIPAVVPDVPRSSIDEFALEPVASVFDTLLPEPVQSEHPVSMESLGQAYGYVLYETTAQQAYTGILQVGDRPRDRVIVYVNGVKQGVVDAIYETVGEVKVTLQAGDKLQLLVENLGRVDYWSLGSGTFNALLEPHKGIVGNVTVGGEIVTKWNVYSLPFDQVPIVNSGSSSSNNNNTTTIETLPQTPVVYSGRFQLADRDRSSKTDLELDTFLAIPRGTKGVVWVNGFNLGRYWIIGPQQSLYLPGVHLRREGWNEVVVLELEPTEQVMEAEGQSERVWANHADPDAPGLPSLGS</sequence>
<name>A0A1L9ST79_9EURO</name>
<dbReference type="Gene3D" id="2.60.120.260">
    <property type="entry name" value="Galactose-binding domain-like"/>
    <property type="match status" value="2"/>
</dbReference>
<comment type="catalytic activity">
    <reaction evidence="5">
        <text>Hydrolysis of terminal non-reducing beta-D-galactose residues in beta-D-galactosides.</text>
        <dbReference type="EC" id="3.2.1.23"/>
    </reaction>
</comment>
<evidence type="ECO:0000256" key="1">
    <source>
        <dbReference type="ARBA" id="ARBA00009809"/>
    </source>
</evidence>
<dbReference type="RefSeq" id="XP_022584918.1">
    <property type="nucleotide sequence ID" value="XM_022722173.1"/>
</dbReference>
<dbReference type="PIRSF" id="PIRSF006336">
    <property type="entry name" value="B-gal"/>
    <property type="match status" value="1"/>
</dbReference>
<feature type="chain" id="PRO_5009887567" description="Beta-galactosidase" evidence="8">
    <location>
        <begin position="20"/>
        <end position="656"/>
    </location>
</feature>
<keyword evidence="13" id="KW-1185">Reference proteome</keyword>
<dbReference type="GO" id="GO:0005975">
    <property type="term" value="P:carbohydrate metabolic process"/>
    <property type="evidence" value="ECO:0007669"/>
    <property type="project" value="InterPro"/>
</dbReference>
<evidence type="ECO:0000256" key="5">
    <source>
        <dbReference type="RuleBase" id="RU000675"/>
    </source>
</evidence>